<evidence type="ECO:0008006" key="3">
    <source>
        <dbReference type="Google" id="ProtNLM"/>
    </source>
</evidence>
<evidence type="ECO:0000313" key="1">
    <source>
        <dbReference type="EMBL" id="MFC3533700.1"/>
    </source>
</evidence>
<proteinExistence type="predicted"/>
<dbReference type="Proteomes" id="UP001595741">
    <property type="component" value="Unassembled WGS sequence"/>
</dbReference>
<keyword evidence="2" id="KW-1185">Reference proteome</keyword>
<dbReference type="InterPro" id="IPR027417">
    <property type="entry name" value="P-loop_NTPase"/>
</dbReference>
<comment type="caution">
    <text evidence="1">The sequence shown here is derived from an EMBL/GenBank/DDBJ whole genome shotgun (WGS) entry which is preliminary data.</text>
</comment>
<dbReference type="EMBL" id="JBHRXN010000036">
    <property type="protein sequence ID" value="MFC3533700.1"/>
    <property type="molecule type" value="Genomic_DNA"/>
</dbReference>
<sequence>MPNDPKRSPLKGTQVVSAVATGGGGGVFQTRVAALYLANMLTGLPTTFGLQGGRAETLRFEARYTGAHTDDIYCQLLDKEGVRLQLIQCKRGLNAIPSNTEFIDSLQGAWRDFLGEEGSPFNRASDVLVIATVAPGTPANHAAKRLCELSRASVDLADFLQKLESKLFDAQHKRTWGSFKEVSKNTLQEKYDEEIVFALLQRLRVDIHDLGVEASQELSLVQALLNSGHPGDSGEQVWNGLFSYVFEQGVNVGTVTRETWKATAMAGLQEAVSRVAGQRGLGGIAERFSDRASLQLSFISTSLPNGKHIPRGQCAAQVLAGFDEHQVVIVTGGAGAGKSAVIAELAPLLRESGPLFFFRADELDQPSLSAVQSLSGMPDALLSLDKLLRNGTPTIVIDSLEKALEARAPGALEELLTLVRTHKTVRLCVSTRSYAVNALFANFLFNFSFQIVDVPQLTDAELFAAVAGTPLESLVITDDSVREVLRAPFYLRLAISHMSAGAALPQATASALRLALWTEKVAPSKGLASGLAARRRTAFDEVCYTRTERFSQFVDAPVDAEAVTSLVHDGVLSKDAADRVAPAHDVLEDWSLFFRVAREVRGAERDWGALFGKLGLHAGMRRALRAWTALRSDEGDEDSYALLEAALAQDQAIPQLWRDEIAIGLLRSERVDELIAKLGSNVSFNSAALLQRLSHLLRVACKGPTSIDYSAMTEDPGFNEIRLRFGMAAPIGKAWDVLIGLVAKVFPGLPPESHSWVVQLAEDATSHDANWYKPSQRTLDVFNIAEHFCKKDADTWFQERTVAKRFFALLCRCLGAAPTKFEEFIEGLLKRIAADSDGRDFHAEERLQFLVDVNNCREACFFVPDLVWRVFKALNIELEPRKPHRFGMGGWEAELGLSERAAHKFFPPSALQGPFRTLLLYAWPKSVISVVELCNHAARSLAKTAEDEVIIIPGEQSPNGRPHIHSFSLWSTYRGLSVTSYLLNSALMALEERLLIEAKPQPRIISRVLEVILERGESSFTTGLVASVLIAHPELVTEKLLSIFKCPQFFSNDIARSVQEGGALAIHGGHDGLDDARQQERVTSNRLAHRRQHLEVLVLKLQLQQPELREAIFSILDTHLGALKGATNVPDGWRMSLKRMDSRGLTLGEPTVDSKWVPLEIANLEPELKQASDDAEVRMARMNRISGLRTWAAAIMGRFSGAPPATRERFSSASEAYEEFVSVAKEVENDEAAMFTGLEDELAYALCTKWSSEDSEALRWARSLVLERTAIVEDKDAWPSRDHSLGEARARTVIGLAAVDPSQAKMGEALANIITEPMWKLRRVAAEAIAVDLTPRQPMLTEVLVTGLAQYAEALTKGLTAPYGRRRDVVDEAREATVYSLSEALLQAKPCIRPSPSCLVGIKEWLIAISAARNEASDTWRIQSLITLAKLVADQEGGPRSDPHDPDHVDFETRRELADSLAAELLTQSDNASPLFAALDYCIDNAPKLTARLLESALIDSAKKEFANSSALWRIWDRATAKVFPQASLRAKGRGLYSKYDEVLRTLLLCSVPWGKGFNDLVLLKSRPRFIADCLIAVGDSRTGLRYLLQIAAGVGRVSALPSALLQLRDALNQAPADMLDDGNCLWDAETICRVTIHEHREELIRDARLRKATLDILDRLVDAGSSLSFQLRDYLATSPTSPAGL</sequence>
<protein>
    <recommendedName>
        <fullName evidence="3">AAA+ ATPase domain-containing protein</fullName>
    </recommendedName>
</protein>
<reference evidence="2" key="1">
    <citation type="journal article" date="2019" name="Int. J. Syst. Evol. Microbiol.">
        <title>The Global Catalogue of Microorganisms (GCM) 10K type strain sequencing project: providing services to taxonomists for standard genome sequencing and annotation.</title>
        <authorList>
            <consortium name="The Broad Institute Genomics Platform"/>
            <consortium name="The Broad Institute Genome Sequencing Center for Infectious Disease"/>
            <person name="Wu L."/>
            <person name="Ma J."/>
        </authorList>
    </citation>
    <scope>NUCLEOTIDE SEQUENCE [LARGE SCALE GENOMIC DNA]</scope>
    <source>
        <strain evidence="2">KCTC 42742</strain>
    </source>
</reference>
<dbReference type="SUPFAM" id="SSF52540">
    <property type="entry name" value="P-loop containing nucleoside triphosphate hydrolases"/>
    <property type="match status" value="1"/>
</dbReference>
<organism evidence="1 2">
    <name type="scientific">Vogesella facilis</name>
    <dbReference type="NCBI Taxonomy" id="1655232"/>
    <lineage>
        <taxon>Bacteria</taxon>
        <taxon>Pseudomonadati</taxon>
        <taxon>Pseudomonadota</taxon>
        <taxon>Betaproteobacteria</taxon>
        <taxon>Neisseriales</taxon>
        <taxon>Chromobacteriaceae</taxon>
        <taxon>Vogesella</taxon>
    </lineage>
</organism>
<dbReference type="RefSeq" id="WP_386093718.1">
    <property type="nucleotide sequence ID" value="NZ_JBHRXN010000036.1"/>
</dbReference>
<name>A0ABV7RI19_9NEIS</name>
<accession>A0ABV7RI19</accession>
<evidence type="ECO:0000313" key="2">
    <source>
        <dbReference type="Proteomes" id="UP001595741"/>
    </source>
</evidence>
<gene>
    <name evidence="1" type="ORF">ACFOLG_16135</name>
</gene>